<keyword evidence="3" id="KW-1185">Reference proteome</keyword>
<organism evidence="2 3">
    <name type="scientific">Gymnopus androsaceus JB14</name>
    <dbReference type="NCBI Taxonomy" id="1447944"/>
    <lineage>
        <taxon>Eukaryota</taxon>
        <taxon>Fungi</taxon>
        <taxon>Dikarya</taxon>
        <taxon>Basidiomycota</taxon>
        <taxon>Agaricomycotina</taxon>
        <taxon>Agaricomycetes</taxon>
        <taxon>Agaricomycetidae</taxon>
        <taxon>Agaricales</taxon>
        <taxon>Marasmiineae</taxon>
        <taxon>Omphalotaceae</taxon>
        <taxon>Gymnopus</taxon>
    </lineage>
</organism>
<feature type="compositionally biased region" description="Basic and acidic residues" evidence="1">
    <location>
        <begin position="1"/>
        <end position="12"/>
    </location>
</feature>
<name>A0A6A4IAU9_9AGAR</name>
<feature type="region of interest" description="Disordered" evidence="1">
    <location>
        <begin position="1"/>
        <end position="43"/>
    </location>
</feature>
<sequence>MDVEVPLKRGPDESSSDPAVDSSLDPDKTTIDLPLKDPSPKSQVFSASTVIPALLPAPDVVEITANVSLRNPTKEEPMRSLNVVQAVPEVKAMAQRMSSTNTDAKDAPPVNSVPSKPNPPAPSIIAPAVPVSPQIKVPFNDIAKPRFNHLPVAGKELSTLPKYPAITNIETVPSLRALPKHETTSKLHKIPPAGALLRKTAIENPEESARVSTPLRPPSKRQPLEPPSIKKQHAHGHQHHVAFSPLPQFIPKTVPPVIGRREAEQRDHVRKLRDAHNSSMDAVFGPQHPHGKPRDREQDVPAEIRGIIEVLQDIQEVIVTKISNRFEGVKKEVRIGRDNVLRAAAADVDIMRAESAEHFNNMVDFEAEYASCRRRIIEPLEDLCAIDKDLVTRLGEIIQHHDRHGLSKKFPKALPALPSCFLNPSVE</sequence>
<dbReference type="AlphaFoldDB" id="A0A6A4IAU9"/>
<dbReference type="EMBL" id="ML769402">
    <property type="protein sequence ID" value="KAE9406428.1"/>
    <property type="molecule type" value="Genomic_DNA"/>
</dbReference>
<accession>A0A6A4IAU9</accession>
<proteinExistence type="predicted"/>
<reference evidence="2" key="1">
    <citation type="journal article" date="2019" name="Environ. Microbiol.">
        <title>Fungal ecological strategies reflected in gene transcription - a case study of two litter decomposers.</title>
        <authorList>
            <person name="Barbi F."/>
            <person name="Kohler A."/>
            <person name="Barry K."/>
            <person name="Baskaran P."/>
            <person name="Daum C."/>
            <person name="Fauchery L."/>
            <person name="Ihrmark K."/>
            <person name="Kuo A."/>
            <person name="LaButti K."/>
            <person name="Lipzen A."/>
            <person name="Morin E."/>
            <person name="Grigoriev I.V."/>
            <person name="Henrissat B."/>
            <person name="Lindahl B."/>
            <person name="Martin F."/>
        </authorList>
    </citation>
    <scope>NUCLEOTIDE SEQUENCE</scope>
    <source>
        <strain evidence="2">JB14</strain>
    </source>
</reference>
<dbReference type="Proteomes" id="UP000799118">
    <property type="component" value="Unassembled WGS sequence"/>
</dbReference>
<gene>
    <name evidence="2" type="ORF">BT96DRAFT_252963</name>
</gene>
<dbReference type="OrthoDB" id="3270368at2759"/>
<feature type="compositionally biased region" description="Basic residues" evidence="1">
    <location>
        <begin position="230"/>
        <end position="239"/>
    </location>
</feature>
<evidence type="ECO:0000313" key="3">
    <source>
        <dbReference type="Proteomes" id="UP000799118"/>
    </source>
</evidence>
<feature type="region of interest" description="Disordered" evidence="1">
    <location>
        <begin position="205"/>
        <end position="239"/>
    </location>
</feature>
<feature type="compositionally biased region" description="Basic and acidic residues" evidence="1">
    <location>
        <begin position="25"/>
        <end position="39"/>
    </location>
</feature>
<protein>
    <submittedName>
        <fullName evidence="2">Uncharacterized protein</fullName>
    </submittedName>
</protein>
<evidence type="ECO:0000313" key="2">
    <source>
        <dbReference type="EMBL" id="KAE9406428.1"/>
    </source>
</evidence>
<evidence type="ECO:0000256" key="1">
    <source>
        <dbReference type="SAM" id="MobiDB-lite"/>
    </source>
</evidence>